<gene>
    <name evidence="1" type="ORF">CLV72_109210</name>
</gene>
<evidence type="ECO:0008006" key="3">
    <source>
        <dbReference type="Google" id="ProtNLM"/>
    </source>
</evidence>
<dbReference type="Proteomes" id="UP000237846">
    <property type="component" value="Unassembled WGS sequence"/>
</dbReference>
<protein>
    <recommendedName>
        <fullName evidence="3">PD-(D/E)XK nuclease superfamily protein</fullName>
    </recommendedName>
</protein>
<evidence type="ECO:0000313" key="1">
    <source>
        <dbReference type="EMBL" id="PRX95601.1"/>
    </source>
</evidence>
<proteinExistence type="predicted"/>
<evidence type="ECO:0000313" key="2">
    <source>
        <dbReference type="Proteomes" id="UP000237846"/>
    </source>
</evidence>
<dbReference type="Gene3D" id="3.90.320.10">
    <property type="match status" value="1"/>
</dbReference>
<comment type="caution">
    <text evidence="1">The sequence shown here is derived from an EMBL/GenBank/DDBJ whole genome shotgun (WGS) entry which is preliminary data.</text>
</comment>
<dbReference type="EMBL" id="PVZC01000009">
    <property type="protein sequence ID" value="PRX95601.1"/>
    <property type="molecule type" value="Genomic_DNA"/>
</dbReference>
<sequence>MKNGLGVELTDLLQGAVRDAAANYPRSLQAEIGPSQVGLECTQRLARTLLDWPKSAAAGDPLPSFVGTAAHAATQAALERVNEQAPGTWLLEERVHVASGLSGSCDAYHVPSDTVLDHKFVGPSSLKTYRSKGPSRQYIVQIHCYGLGWENAGRTPKNVAIAFWPRGGAMKDLHVWTAPYDRQLALDALERVATVREALLTVDPEANPAMWAVFPKAPSHACTYCDWYRPASSDLSLGCPSEPGAVTRRAPIESLIA</sequence>
<organism evidence="1 2">
    <name type="scientific">Allonocardiopsis opalescens</name>
    <dbReference type="NCBI Taxonomy" id="1144618"/>
    <lineage>
        <taxon>Bacteria</taxon>
        <taxon>Bacillati</taxon>
        <taxon>Actinomycetota</taxon>
        <taxon>Actinomycetes</taxon>
        <taxon>Streptosporangiales</taxon>
        <taxon>Allonocardiopsis</taxon>
    </lineage>
</organism>
<keyword evidence="2" id="KW-1185">Reference proteome</keyword>
<dbReference type="AlphaFoldDB" id="A0A2T0PVQ0"/>
<reference evidence="1 2" key="1">
    <citation type="submission" date="2018-03" db="EMBL/GenBank/DDBJ databases">
        <title>Genomic Encyclopedia of Archaeal and Bacterial Type Strains, Phase II (KMG-II): from individual species to whole genera.</title>
        <authorList>
            <person name="Goeker M."/>
        </authorList>
    </citation>
    <scope>NUCLEOTIDE SEQUENCE [LARGE SCALE GENOMIC DNA]</scope>
    <source>
        <strain evidence="1 2">DSM 45601</strain>
    </source>
</reference>
<name>A0A2T0PVQ0_9ACTN</name>
<accession>A0A2T0PVQ0</accession>
<dbReference type="InterPro" id="IPR011604">
    <property type="entry name" value="PDDEXK-like_dom_sf"/>
</dbReference>